<feature type="region of interest" description="Disordered" evidence="4">
    <location>
        <begin position="1"/>
        <end position="20"/>
    </location>
</feature>
<feature type="domain" description="EF-hand" evidence="5">
    <location>
        <begin position="21"/>
        <end position="56"/>
    </location>
</feature>
<dbReference type="GeneID" id="111013180"/>
<keyword evidence="6" id="KW-1185">Reference proteome</keyword>
<dbReference type="PROSITE" id="PS00018">
    <property type="entry name" value="EF_HAND_1"/>
    <property type="match status" value="4"/>
</dbReference>
<gene>
    <name evidence="7" type="primary">LOC111013180</name>
</gene>
<dbReference type="RefSeq" id="XP_022143269.1">
    <property type="nucleotide sequence ID" value="XM_022287577.1"/>
</dbReference>
<feature type="domain" description="EF-hand" evidence="5">
    <location>
        <begin position="130"/>
        <end position="162"/>
    </location>
</feature>
<keyword evidence="2" id="KW-0677">Repeat</keyword>
<dbReference type="SMART" id="SM00054">
    <property type="entry name" value="EFh"/>
    <property type="match status" value="4"/>
</dbReference>
<evidence type="ECO:0000313" key="6">
    <source>
        <dbReference type="Proteomes" id="UP000504603"/>
    </source>
</evidence>
<evidence type="ECO:0000256" key="4">
    <source>
        <dbReference type="SAM" id="MobiDB-lite"/>
    </source>
</evidence>
<evidence type="ECO:0000313" key="7">
    <source>
        <dbReference type="RefSeq" id="XP_022143269.1"/>
    </source>
</evidence>
<evidence type="ECO:0000259" key="5">
    <source>
        <dbReference type="PROSITE" id="PS50222"/>
    </source>
</evidence>
<dbReference type="PROSITE" id="PS50222">
    <property type="entry name" value="EF_HAND_2"/>
    <property type="match status" value="4"/>
</dbReference>
<proteinExistence type="predicted"/>
<dbReference type="SUPFAM" id="SSF47473">
    <property type="entry name" value="EF-hand"/>
    <property type="match status" value="1"/>
</dbReference>
<dbReference type="FunFam" id="1.10.238.10:FF:000001">
    <property type="entry name" value="Calmodulin 1"/>
    <property type="match status" value="1"/>
</dbReference>
<dbReference type="InterPro" id="IPR039647">
    <property type="entry name" value="EF_hand_pair_protein_CML-like"/>
</dbReference>
<dbReference type="GO" id="GO:0005509">
    <property type="term" value="F:calcium ion binding"/>
    <property type="evidence" value="ECO:0007669"/>
    <property type="project" value="InterPro"/>
</dbReference>
<dbReference type="AlphaFoldDB" id="A0A6J1CNU4"/>
<evidence type="ECO:0000256" key="2">
    <source>
        <dbReference type="ARBA" id="ARBA00022737"/>
    </source>
</evidence>
<dbReference type="Pfam" id="PF13499">
    <property type="entry name" value="EF-hand_7"/>
    <property type="match status" value="2"/>
</dbReference>
<dbReference type="KEGG" id="mcha:111013180"/>
<dbReference type="OrthoDB" id="26525at2759"/>
<dbReference type="PANTHER" id="PTHR10891">
    <property type="entry name" value="EF-HAND CALCIUM-BINDING DOMAIN CONTAINING PROTEIN"/>
    <property type="match status" value="1"/>
</dbReference>
<sequence>MPMAKKSVSDPSSTNLGGALGSMDEVTKVFNKFDKNGDGKISVNELGDALGELGGKVSSDEVRRIMAEIDKDGDGFIDLDEFAEFHQDVSATGGGNKDLQDAFDLYDIDKNGLISAKELHSVLKRLGEKCSLKDCCRMISSVDVDGDGHVNFEEFKKMMTRS</sequence>
<dbReference type="Gene3D" id="1.10.238.10">
    <property type="entry name" value="EF-hand"/>
    <property type="match status" value="2"/>
</dbReference>
<organism evidence="6 7">
    <name type="scientific">Momordica charantia</name>
    <name type="common">Bitter gourd</name>
    <name type="synonym">Balsam pear</name>
    <dbReference type="NCBI Taxonomy" id="3673"/>
    <lineage>
        <taxon>Eukaryota</taxon>
        <taxon>Viridiplantae</taxon>
        <taxon>Streptophyta</taxon>
        <taxon>Embryophyta</taxon>
        <taxon>Tracheophyta</taxon>
        <taxon>Spermatophyta</taxon>
        <taxon>Magnoliopsida</taxon>
        <taxon>eudicotyledons</taxon>
        <taxon>Gunneridae</taxon>
        <taxon>Pentapetalae</taxon>
        <taxon>rosids</taxon>
        <taxon>fabids</taxon>
        <taxon>Cucurbitales</taxon>
        <taxon>Cucurbitaceae</taxon>
        <taxon>Momordiceae</taxon>
        <taxon>Momordica</taxon>
    </lineage>
</organism>
<dbReference type="InterPro" id="IPR011992">
    <property type="entry name" value="EF-hand-dom_pair"/>
</dbReference>
<dbReference type="InterPro" id="IPR002048">
    <property type="entry name" value="EF_hand_dom"/>
</dbReference>
<evidence type="ECO:0000256" key="3">
    <source>
        <dbReference type="ARBA" id="ARBA00022837"/>
    </source>
</evidence>
<accession>A0A6J1CNU4</accession>
<protein>
    <submittedName>
        <fullName evidence="7">Probable calcium-binding protein CML23</fullName>
    </submittedName>
</protein>
<keyword evidence="1" id="KW-0479">Metal-binding</keyword>
<evidence type="ECO:0000256" key="1">
    <source>
        <dbReference type="ARBA" id="ARBA00022723"/>
    </source>
</evidence>
<name>A0A6J1CNU4_MOMCH</name>
<dbReference type="Proteomes" id="UP000504603">
    <property type="component" value="Unplaced"/>
</dbReference>
<feature type="domain" description="EF-hand" evidence="5">
    <location>
        <begin position="57"/>
        <end position="92"/>
    </location>
</feature>
<keyword evidence="3" id="KW-0106">Calcium</keyword>
<feature type="domain" description="EF-hand" evidence="5">
    <location>
        <begin position="94"/>
        <end position="129"/>
    </location>
</feature>
<reference evidence="7" key="1">
    <citation type="submission" date="2025-08" db="UniProtKB">
        <authorList>
            <consortium name="RefSeq"/>
        </authorList>
    </citation>
    <scope>IDENTIFICATION</scope>
    <source>
        <strain evidence="7">OHB3-1</strain>
    </source>
</reference>
<dbReference type="InterPro" id="IPR018247">
    <property type="entry name" value="EF_Hand_1_Ca_BS"/>
</dbReference>
<dbReference type="CDD" id="cd00051">
    <property type="entry name" value="EFh"/>
    <property type="match status" value="2"/>
</dbReference>